<sequence>MENPTDRTIAQAAASSQIKPKRDLELWFEEGNLVVQAEDYQFCLFKSFLTKRSPIFKDTLSMPQPEGAERINGCPVVRIHDSGADAVHFFKAIFDPETFLPPQTGTTFEKIAAILRLSTKYEVEYLRQRALEHLSTGYSTSFLQWTIKTSATFTALPCDALDTIILARKVDCPWILPTAFYAYCRFANSSEIFRGTEKNGVLVSLSDADK</sequence>
<dbReference type="InterPro" id="IPR011333">
    <property type="entry name" value="SKP1/BTB/POZ_sf"/>
</dbReference>
<comment type="caution">
    <text evidence="1">The sequence shown here is derived from an EMBL/GenBank/DDBJ whole genome shotgun (WGS) entry which is preliminary data.</text>
</comment>
<evidence type="ECO:0000313" key="1">
    <source>
        <dbReference type="EMBL" id="KAJ7778675.1"/>
    </source>
</evidence>
<dbReference type="EMBL" id="JARJLG010000008">
    <property type="protein sequence ID" value="KAJ7778675.1"/>
    <property type="molecule type" value="Genomic_DNA"/>
</dbReference>
<gene>
    <name evidence="1" type="ORF">DFH07DRAFT_730644</name>
</gene>
<dbReference type="Gene3D" id="3.30.710.10">
    <property type="entry name" value="Potassium Channel Kv1.1, Chain A"/>
    <property type="match status" value="1"/>
</dbReference>
<accession>A0AAD7K7E4</accession>
<dbReference type="Proteomes" id="UP001215280">
    <property type="component" value="Unassembled WGS sequence"/>
</dbReference>
<protein>
    <recommendedName>
        <fullName evidence="3">BTB domain-containing protein</fullName>
    </recommendedName>
</protein>
<dbReference type="AlphaFoldDB" id="A0AAD7K7E4"/>
<evidence type="ECO:0000313" key="2">
    <source>
        <dbReference type="Proteomes" id="UP001215280"/>
    </source>
</evidence>
<organism evidence="1 2">
    <name type="scientific">Mycena maculata</name>
    <dbReference type="NCBI Taxonomy" id="230809"/>
    <lineage>
        <taxon>Eukaryota</taxon>
        <taxon>Fungi</taxon>
        <taxon>Dikarya</taxon>
        <taxon>Basidiomycota</taxon>
        <taxon>Agaricomycotina</taxon>
        <taxon>Agaricomycetes</taxon>
        <taxon>Agaricomycetidae</taxon>
        <taxon>Agaricales</taxon>
        <taxon>Marasmiineae</taxon>
        <taxon>Mycenaceae</taxon>
        <taxon>Mycena</taxon>
    </lineage>
</organism>
<name>A0AAD7K7E4_9AGAR</name>
<evidence type="ECO:0008006" key="3">
    <source>
        <dbReference type="Google" id="ProtNLM"/>
    </source>
</evidence>
<keyword evidence="2" id="KW-1185">Reference proteome</keyword>
<proteinExistence type="predicted"/>
<reference evidence="1" key="1">
    <citation type="submission" date="2023-03" db="EMBL/GenBank/DDBJ databases">
        <title>Massive genome expansion in bonnet fungi (Mycena s.s.) driven by repeated elements and novel gene families across ecological guilds.</title>
        <authorList>
            <consortium name="Lawrence Berkeley National Laboratory"/>
            <person name="Harder C.B."/>
            <person name="Miyauchi S."/>
            <person name="Viragh M."/>
            <person name="Kuo A."/>
            <person name="Thoen E."/>
            <person name="Andreopoulos B."/>
            <person name="Lu D."/>
            <person name="Skrede I."/>
            <person name="Drula E."/>
            <person name="Henrissat B."/>
            <person name="Morin E."/>
            <person name="Kohler A."/>
            <person name="Barry K."/>
            <person name="LaButti K."/>
            <person name="Morin E."/>
            <person name="Salamov A."/>
            <person name="Lipzen A."/>
            <person name="Mereny Z."/>
            <person name="Hegedus B."/>
            <person name="Baldrian P."/>
            <person name="Stursova M."/>
            <person name="Weitz H."/>
            <person name="Taylor A."/>
            <person name="Grigoriev I.V."/>
            <person name="Nagy L.G."/>
            <person name="Martin F."/>
            <person name="Kauserud H."/>
        </authorList>
    </citation>
    <scope>NUCLEOTIDE SEQUENCE</scope>
    <source>
        <strain evidence="1">CBHHK188m</strain>
    </source>
</reference>